<organism evidence="1 2">
    <name type="scientific">Haematococcus lacustris</name>
    <name type="common">Green alga</name>
    <name type="synonym">Haematococcus pluvialis</name>
    <dbReference type="NCBI Taxonomy" id="44745"/>
    <lineage>
        <taxon>Eukaryota</taxon>
        <taxon>Viridiplantae</taxon>
        <taxon>Chlorophyta</taxon>
        <taxon>core chlorophytes</taxon>
        <taxon>Chlorophyceae</taxon>
        <taxon>CS clade</taxon>
        <taxon>Chlamydomonadales</taxon>
        <taxon>Haematococcaceae</taxon>
        <taxon>Haematococcus</taxon>
    </lineage>
</organism>
<evidence type="ECO:0000313" key="1">
    <source>
        <dbReference type="EMBL" id="GFH32524.1"/>
    </source>
</evidence>
<feature type="non-terminal residue" evidence="1">
    <location>
        <position position="200"/>
    </location>
</feature>
<reference evidence="1 2" key="1">
    <citation type="submission" date="2020-02" db="EMBL/GenBank/DDBJ databases">
        <title>Draft genome sequence of Haematococcus lacustris strain NIES-144.</title>
        <authorList>
            <person name="Morimoto D."/>
            <person name="Nakagawa S."/>
            <person name="Yoshida T."/>
            <person name="Sawayama S."/>
        </authorList>
    </citation>
    <scope>NUCLEOTIDE SEQUENCE [LARGE SCALE GENOMIC DNA]</scope>
    <source>
        <strain evidence="1 2">NIES-144</strain>
    </source>
</reference>
<accession>A0A6A0AKH8</accession>
<dbReference type="EMBL" id="BLLF01006752">
    <property type="protein sequence ID" value="GFH32524.1"/>
    <property type="molecule type" value="Genomic_DNA"/>
</dbReference>
<sequence length="200" mass="21378">MGIIDTVLVWYVTLLDNAPVEPSLCAANALGTAECEYVFYGNWNMANVDYDCCSHGYSDPRTTMSIQSEETCDTNILHSSYRLVSSGVTYNAAADESTAAFQVIYTAGSCDTYSDELDCCNSDIKAIFLGLAGPAIKRVASMPDFSPTATSDSHGINITGIFGQGSTFDLYVVLDGQHSAASLTQGTGDNFEYRLQGSAD</sequence>
<evidence type="ECO:0000313" key="2">
    <source>
        <dbReference type="Proteomes" id="UP000485058"/>
    </source>
</evidence>
<comment type="caution">
    <text evidence="1">The sequence shown here is derived from an EMBL/GenBank/DDBJ whole genome shotgun (WGS) entry which is preliminary data.</text>
</comment>
<keyword evidence="2" id="KW-1185">Reference proteome</keyword>
<protein>
    <submittedName>
        <fullName evidence="1">Extracellular matrix glycoprotein pherophorin-V32</fullName>
    </submittedName>
</protein>
<feature type="non-terminal residue" evidence="1">
    <location>
        <position position="1"/>
    </location>
</feature>
<gene>
    <name evidence="1" type="ORF">HaLaN_31758</name>
</gene>
<dbReference type="Proteomes" id="UP000485058">
    <property type="component" value="Unassembled WGS sequence"/>
</dbReference>
<dbReference type="AlphaFoldDB" id="A0A6A0AKH8"/>
<proteinExistence type="predicted"/>
<name>A0A6A0AKH8_HAELA</name>